<proteinExistence type="predicted"/>
<dbReference type="AlphaFoldDB" id="A0AAW1PDD4"/>
<dbReference type="GO" id="GO:0005737">
    <property type="term" value="C:cytoplasm"/>
    <property type="evidence" value="ECO:0007669"/>
    <property type="project" value="TreeGrafter"/>
</dbReference>
<gene>
    <name evidence="1" type="ORF">WJX72_002969</name>
</gene>
<evidence type="ECO:0000313" key="2">
    <source>
        <dbReference type="Proteomes" id="UP001489004"/>
    </source>
</evidence>
<dbReference type="EMBL" id="JALJOR010000014">
    <property type="protein sequence ID" value="KAK9806138.1"/>
    <property type="molecule type" value="Genomic_DNA"/>
</dbReference>
<keyword evidence="2" id="KW-1185">Reference proteome</keyword>
<dbReference type="PANTHER" id="PTHR28086:SF1">
    <property type="entry name" value="CU(2+) SUPPRESSING AND BLEOMYCIN SENSITIVE PROTEIN 1"/>
    <property type="match status" value="1"/>
</dbReference>
<organism evidence="1 2">
    <name type="scientific">[Myrmecia] bisecta</name>
    <dbReference type="NCBI Taxonomy" id="41462"/>
    <lineage>
        <taxon>Eukaryota</taxon>
        <taxon>Viridiplantae</taxon>
        <taxon>Chlorophyta</taxon>
        <taxon>core chlorophytes</taxon>
        <taxon>Trebouxiophyceae</taxon>
        <taxon>Trebouxiales</taxon>
        <taxon>Trebouxiaceae</taxon>
        <taxon>Myrmecia</taxon>
    </lineage>
</organism>
<dbReference type="Pfam" id="PF10303">
    <property type="entry name" value="DUF2408"/>
    <property type="match status" value="1"/>
</dbReference>
<dbReference type="GO" id="GO:0005634">
    <property type="term" value="C:nucleus"/>
    <property type="evidence" value="ECO:0007669"/>
    <property type="project" value="TreeGrafter"/>
</dbReference>
<name>A0AAW1PDD4_9CHLO</name>
<dbReference type="PANTHER" id="PTHR28086">
    <property type="entry name" value="UPF0662 PROTEIN YPL260W"/>
    <property type="match status" value="1"/>
</dbReference>
<sequence>MADHIAPSLKPVYQKLTGITNDLDTLKKRGNYSSSDLEPIQDRLREVDEIYVDGKFVVGGNEVPAGQAVLAEMLNDAHGLLDDLQDALPE</sequence>
<dbReference type="InterPro" id="IPR018810">
    <property type="entry name" value="UPF0662"/>
</dbReference>
<reference evidence="1 2" key="1">
    <citation type="journal article" date="2024" name="Nat. Commun.">
        <title>Phylogenomics reveals the evolutionary origins of lichenization in chlorophyte algae.</title>
        <authorList>
            <person name="Puginier C."/>
            <person name="Libourel C."/>
            <person name="Otte J."/>
            <person name="Skaloud P."/>
            <person name="Haon M."/>
            <person name="Grisel S."/>
            <person name="Petersen M."/>
            <person name="Berrin J.G."/>
            <person name="Delaux P.M."/>
            <person name="Dal Grande F."/>
            <person name="Keller J."/>
        </authorList>
    </citation>
    <scope>NUCLEOTIDE SEQUENCE [LARGE SCALE GENOMIC DNA]</scope>
    <source>
        <strain evidence="1 2">SAG 2043</strain>
    </source>
</reference>
<dbReference type="Proteomes" id="UP001489004">
    <property type="component" value="Unassembled WGS sequence"/>
</dbReference>
<accession>A0AAW1PDD4</accession>
<comment type="caution">
    <text evidence="1">The sequence shown here is derived from an EMBL/GenBank/DDBJ whole genome shotgun (WGS) entry which is preliminary data.</text>
</comment>
<protein>
    <submittedName>
        <fullName evidence="1">Uncharacterized protein</fullName>
    </submittedName>
</protein>
<evidence type="ECO:0000313" key="1">
    <source>
        <dbReference type="EMBL" id="KAK9806138.1"/>
    </source>
</evidence>